<feature type="domain" description="Aminoglycoside phosphotransferase" evidence="1">
    <location>
        <begin position="25"/>
        <end position="200"/>
    </location>
</feature>
<comment type="caution">
    <text evidence="2">The sequence shown here is derived from an EMBL/GenBank/DDBJ whole genome shotgun (WGS) entry which is preliminary data.</text>
</comment>
<evidence type="ECO:0000259" key="1">
    <source>
        <dbReference type="Pfam" id="PF01636"/>
    </source>
</evidence>
<name>A0ABS4DN21_9GAMM</name>
<dbReference type="InterPro" id="IPR002575">
    <property type="entry name" value="Aminoglycoside_PTrfase"/>
</dbReference>
<dbReference type="Gene3D" id="3.90.1200.10">
    <property type="match status" value="1"/>
</dbReference>
<dbReference type="InterPro" id="IPR011009">
    <property type="entry name" value="Kinase-like_dom_sf"/>
</dbReference>
<organism evidence="2 3">
    <name type="scientific">Frateuria flava</name>
    <dbReference type="NCBI Taxonomy" id="2821489"/>
    <lineage>
        <taxon>Bacteria</taxon>
        <taxon>Pseudomonadati</taxon>
        <taxon>Pseudomonadota</taxon>
        <taxon>Gammaproteobacteria</taxon>
        <taxon>Lysobacterales</taxon>
        <taxon>Rhodanobacteraceae</taxon>
        <taxon>Frateuria</taxon>
    </lineage>
</organism>
<dbReference type="Pfam" id="PF01636">
    <property type="entry name" value="APH"/>
    <property type="match status" value="2"/>
</dbReference>
<dbReference type="Proteomes" id="UP000823790">
    <property type="component" value="Unassembled WGS sequence"/>
</dbReference>
<accession>A0ABS4DN21</accession>
<protein>
    <submittedName>
        <fullName evidence="2">Phosphotransferase</fullName>
    </submittedName>
</protein>
<proteinExistence type="predicted"/>
<feature type="domain" description="Aminoglycoside phosphotransferase" evidence="1">
    <location>
        <begin position="235"/>
        <end position="279"/>
    </location>
</feature>
<dbReference type="RefSeq" id="WP_209619239.1">
    <property type="nucleotide sequence ID" value="NZ_JAGJRS010000018.1"/>
</dbReference>
<evidence type="ECO:0000313" key="3">
    <source>
        <dbReference type="Proteomes" id="UP000823790"/>
    </source>
</evidence>
<gene>
    <name evidence="2" type="ORF">J7I44_09050</name>
</gene>
<dbReference type="Gene3D" id="3.30.200.20">
    <property type="entry name" value="Phosphorylase Kinase, domain 1"/>
    <property type="match status" value="1"/>
</dbReference>
<keyword evidence="3" id="KW-1185">Reference proteome</keyword>
<evidence type="ECO:0000313" key="2">
    <source>
        <dbReference type="EMBL" id="MBP1474448.1"/>
    </source>
</evidence>
<reference evidence="2 3" key="1">
    <citation type="submission" date="2021-04" db="EMBL/GenBank/DDBJ databases">
        <authorList>
            <person name="Huq M.A."/>
        </authorList>
    </citation>
    <scope>NUCLEOTIDE SEQUENCE [LARGE SCALE GENOMIC DNA]</scope>
    <source>
        <strain evidence="2 3">MAH-13</strain>
    </source>
</reference>
<dbReference type="SUPFAM" id="SSF56112">
    <property type="entry name" value="Protein kinase-like (PK-like)"/>
    <property type="match status" value="1"/>
</dbReference>
<sequence>MTASDRAAARLDWARATLHDDTLTLAPASSDASFRSYWRPLQEDGWIVMDSPPALEDPAPWVAIGARLREAGLRAPVVLAQDPAQGFLLIEDLGRQDYLSGLDEHTADALYGKAMDALLRIQTHVDGSDLPPYNHAFLQRELELMPEWFLQRHLGYTPECEEWDVIEQAFTVLLHSAAEQPRVFVHRDFHSRNLMRTDDRPAGPLGKVCLTPFLEADPRAERRDAAKPPMLWSPGIIDFQGALHGPLAYDLASLLRDCYIAWDEARVTQWVEQYRQRAQQAGLLDASVDPARFQRWFDLIGLQRHIKVLGIFCRLWYRDGKRGYLADLPRVLGYVLGVARRYPELTDLAALVERCVGVRDITVPATA</sequence>
<dbReference type="EMBL" id="JAGJRS010000018">
    <property type="protein sequence ID" value="MBP1474448.1"/>
    <property type="molecule type" value="Genomic_DNA"/>
</dbReference>